<dbReference type="SMART" id="SM00382">
    <property type="entry name" value="AAA"/>
    <property type="match status" value="1"/>
</dbReference>
<protein>
    <submittedName>
        <fullName evidence="3">AAA domain containing protein</fullName>
    </submittedName>
</protein>
<dbReference type="EMBL" id="LR798280">
    <property type="protein sequence ID" value="CAB5219803.1"/>
    <property type="molecule type" value="Genomic_DNA"/>
</dbReference>
<evidence type="ECO:0000259" key="1">
    <source>
        <dbReference type="SMART" id="SM00382"/>
    </source>
</evidence>
<dbReference type="Pfam" id="PF13481">
    <property type="entry name" value="AAA_25"/>
    <property type="match status" value="1"/>
</dbReference>
<sequence length="672" mass="73877">MGTLKDLPPIALVFNGDNIPTELKILPRWALWKALWNDNRGKYDKIPYHPDGYGLSTKNVDRWVSFDIAKSALDQNSQYSGLGFVLTDVKDIVGIDLDNCYKDGQMAPWAKHIVDTVNSYTEISPSGNGLRIICNGNSLLDWNNHDVGLEVYAGNTPRFLTMTGDTKLAKPVRTAPAAMLDALFSQYGKSRTTHSNVIPITMPDLIPDVLLPDVKDMDIPDITKDMLLNGFDVTDDRSGALHAIGVQLYSAGFDDAEVLSILADSEHVMEIALAHRRDDPVRALQYLWVEHCTKAKPKAITRDAILSDFEDISNDPEVIASAALAAIVAQKKADRFKLQLAQEFVIRRKSSWLVKGVIPQAQMGVIYGASGSGKSFFVLNLLGAIAQGHDWRNHRTTKANVCWIAAEGQEDMRKRVFGYCQDQGISPETFTMQFVDEAPNFLEEIDIKTLITQVRKADIKFDVIVVDTLAQVMAGGNENSSEDMGRVLAYCKQLTRELGAMVILIHHSGKDESRGARGWSGLRAAADFELEVLRSGDDRVAVVTKMKGGEDGSEFGFHLETVVVGQDEDGEAEVTCIVRDDDGTKQSVKASTEPAGEIQKTILSCAAQLLADDPTVTRQLLIDNAINMQTRDPNAVRDTRPQKTKTAFNALLSAGRLLLSTEGLVSLPKRST</sequence>
<reference evidence="3" key="1">
    <citation type="submission" date="2020-04" db="EMBL/GenBank/DDBJ databases">
        <authorList>
            <person name="Chiriac C."/>
            <person name="Salcher M."/>
            <person name="Ghai R."/>
            <person name="Kavagutti S V."/>
        </authorList>
    </citation>
    <scope>NUCLEOTIDE SEQUENCE</scope>
</reference>
<accession>A0A6J5KV96</accession>
<name>A0A6J5KV96_9CAUD</name>
<proteinExistence type="predicted"/>
<dbReference type="SUPFAM" id="SSF52540">
    <property type="entry name" value="P-loop containing nucleoside triphosphate hydrolases"/>
    <property type="match status" value="1"/>
</dbReference>
<dbReference type="EMBL" id="LR796166">
    <property type="protein sequence ID" value="CAB4122763.1"/>
    <property type="molecule type" value="Genomic_DNA"/>
</dbReference>
<dbReference type="Gene3D" id="3.40.50.300">
    <property type="entry name" value="P-loop containing nucleotide triphosphate hydrolases"/>
    <property type="match status" value="1"/>
</dbReference>
<gene>
    <name evidence="4" type="ORF">UFOVP234_10</name>
    <name evidence="2" type="ORF">UFOVP35_61</name>
    <name evidence="3" type="ORF">UFOVP52_62</name>
</gene>
<dbReference type="EMBL" id="LR796190">
    <property type="protein sequence ID" value="CAB4124887.1"/>
    <property type="molecule type" value="Genomic_DNA"/>
</dbReference>
<dbReference type="InterPro" id="IPR027417">
    <property type="entry name" value="P-loop_NTPase"/>
</dbReference>
<evidence type="ECO:0000313" key="3">
    <source>
        <dbReference type="EMBL" id="CAB4124887.1"/>
    </source>
</evidence>
<evidence type="ECO:0000313" key="4">
    <source>
        <dbReference type="EMBL" id="CAB5219803.1"/>
    </source>
</evidence>
<feature type="domain" description="AAA+ ATPase" evidence="1">
    <location>
        <begin position="360"/>
        <end position="536"/>
    </location>
</feature>
<organism evidence="3">
    <name type="scientific">uncultured Caudovirales phage</name>
    <dbReference type="NCBI Taxonomy" id="2100421"/>
    <lineage>
        <taxon>Viruses</taxon>
        <taxon>Duplodnaviria</taxon>
        <taxon>Heunggongvirae</taxon>
        <taxon>Uroviricota</taxon>
        <taxon>Caudoviricetes</taxon>
        <taxon>Peduoviridae</taxon>
        <taxon>Maltschvirus</taxon>
        <taxon>Maltschvirus maltsch</taxon>
    </lineage>
</organism>
<evidence type="ECO:0000313" key="2">
    <source>
        <dbReference type="EMBL" id="CAB4122763.1"/>
    </source>
</evidence>
<dbReference type="InterPro" id="IPR003593">
    <property type="entry name" value="AAA+_ATPase"/>
</dbReference>